<evidence type="ECO:0000313" key="2">
    <source>
        <dbReference type="EMBL" id="RSM79457.1"/>
    </source>
</evidence>
<sequence length="311" mass="32261">MRLRRALLLSSMLVIGLAAPAAATQPEKVIVLPGASSAEGIAAGHGAEFFAGDLFRGDIFRGDARRGKAELFIDAPAGRFAIGMIADLRHDLLFVAGGTSGQAYVYDIKGGTTVADYQLVPANQGFINDVTLTREGAWFTDSMNPRLYFVPVSRFGKLGPAKTLALSGPAADTSGAFNLNGINTTPDGRALIVGHSSRGELIKVDARTGASQTVTGVSVPGADGVARDGRTVWVVQGVNRVGGNPVTGQVSRIRLTADGSAGVLDRVITSTKFQTPATAAKLGNKLAVVNAKFDTGFPPTADTYEVVVTTS</sequence>
<dbReference type="AlphaFoldDB" id="A0A428Z2F5"/>
<feature type="signal peptide" evidence="1">
    <location>
        <begin position="1"/>
        <end position="23"/>
    </location>
</feature>
<feature type="chain" id="PRO_5019153449" description="Superoxide dismutase" evidence="1">
    <location>
        <begin position="24"/>
        <end position="311"/>
    </location>
</feature>
<gene>
    <name evidence="2" type="ORF">DMH04_31205</name>
</gene>
<comment type="caution">
    <text evidence="2">The sequence shown here is derived from an EMBL/GenBank/DDBJ whole genome shotgun (WGS) entry which is preliminary data.</text>
</comment>
<name>A0A428Z2F5_KIBAR</name>
<dbReference type="Proteomes" id="UP000287547">
    <property type="component" value="Unassembled WGS sequence"/>
</dbReference>
<proteinExistence type="predicted"/>
<organism evidence="2 3">
    <name type="scientific">Kibdelosporangium aridum</name>
    <dbReference type="NCBI Taxonomy" id="2030"/>
    <lineage>
        <taxon>Bacteria</taxon>
        <taxon>Bacillati</taxon>
        <taxon>Actinomycetota</taxon>
        <taxon>Actinomycetes</taxon>
        <taxon>Pseudonocardiales</taxon>
        <taxon>Pseudonocardiaceae</taxon>
        <taxon>Kibdelosporangium</taxon>
    </lineage>
</organism>
<evidence type="ECO:0000256" key="1">
    <source>
        <dbReference type="SAM" id="SignalP"/>
    </source>
</evidence>
<evidence type="ECO:0000313" key="3">
    <source>
        <dbReference type="Proteomes" id="UP000287547"/>
    </source>
</evidence>
<dbReference type="SUPFAM" id="SSF63825">
    <property type="entry name" value="YWTD domain"/>
    <property type="match status" value="1"/>
</dbReference>
<accession>A0A428Z2F5</accession>
<protein>
    <recommendedName>
        <fullName evidence="4">Superoxide dismutase</fullName>
    </recommendedName>
</protein>
<evidence type="ECO:0008006" key="4">
    <source>
        <dbReference type="Google" id="ProtNLM"/>
    </source>
</evidence>
<dbReference type="OrthoDB" id="504981at2"/>
<reference evidence="2 3" key="1">
    <citation type="submission" date="2018-05" db="EMBL/GenBank/DDBJ databases">
        <title>Evolution of GPA BGCs.</title>
        <authorList>
            <person name="Waglechner N."/>
            <person name="Wright G.D."/>
        </authorList>
    </citation>
    <scope>NUCLEOTIDE SEQUENCE [LARGE SCALE GENOMIC DNA]</scope>
    <source>
        <strain evidence="2 3">A82846</strain>
    </source>
</reference>
<dbReference type="Gene3D" id="2.120.10.30">
    <property type="entry name" value="TolB, C-terminal domain"/>
    <property type="match status" value="1"/>
</dbReference>
<keyword evidence="1" id="KW-0732">Signal</keyword>
<dbReference type="EMBL" id="QHKI01000032">
    <property type="protein sequence ID" value="RSM79457.1"/>
    <property type="molecule type" value="Genomic_DNA"/>
</dbReference>
<dbReference type="InterPro" id="IPR011042">
    <property type="entry name" value="6-blade_b-propeller_TolB-like"/>
</dbReference>
<dbReference type="RefSeq" id="WP_037266292.1">
    <property type="nucleotide sequence ID" value="NZ_QHKI01000032.1"/>
</dbReference>